<sequence length="203" mass="20726">MRVPVRVPLRGPRSPAWRAWIRWTAGFLAFPLAGLAGRAVAGPVDDPTSALLGGVVTGAVIGAGQALASFRRLSRPRWAAATAAGSGLGLLLGAALFGYRTDLGSLALMGAAEGVLLGVAQACALPHAARLRWLWAAAMPVLWAAGWTVTTLAGVGVDARFTVFGATGALTFSALSGVLLHRLLPAPVPGRNTGPHSLREVAA</sequence>
<keyword evidence="1" id="KW-0472">Membrane</keyword>
<name>A0ABZ0M4G9_9ACTN</name>
<feature type="transmembrane region" description="Helical" evidence="1">
    <location>
        <begin position="51"/>
        <end position="70"/>
    </location>
</feature>
<evidence type="ECO:0000256" key="1">
    <source>
        <dbReference type="SAM" id="Phobius"/>
    </source>
</evidence>
<proteinExistence type="predicted"/>
<organism evidence="2 3">
    <name type="scientific">Streptomyces solicathayae</name>
    <dbReference type="NCBI Taxonomy" id="3081768"/>
    <lineage>
        <taxon>Bacteria</taxon>
        <taxon>Bacillati</taxon>
        <taxon>Actinomycetota</taxon>
        <taxon>Actinomycetes</taxon>
        <taxon>Kitasatosporales</taxon>
        <taxon>Streptomycetaceae</taxon>
        <taxon>Streptomyces</taxon>
    </lineage>
</organism>
<keyword evidence="1" id="KW-1133">Transmembrane helix</keyword>
<keyword evidence="3" id="KW-1185">Reference proteome</keyword>
<feature type="transmembrane region" description="Helical" evidence="1">
    <location>
        <begin position="133"/>
        <end position="155"/>
    </location>
</feature>
<gene>
    <name evidence="2" type="ORF">R2D22_35925</name>
</gene>
<dbReference type="EMBL" id="CP137573">
    <property type="protein sequence ID" value="WOX26477.1"/>
    <property type="molecule type" value="Genomic_DNA"/>
</dbReference>
<feature type="transmembrane region" description="Helical" evidence="1">
    <location>
        <begin position="77"/>
        <end position="99"/>
    </location>
</feature>
<evidence type="ECO:0000313" key="2">
    <source>
        <dbReference type="EMBL" id="WOX26477.1"/>
    </source>
</evidence>
<evidence type="ECO:0008006" key="4">
    <source>
        <dbReference type="Google" id="ProtNLM"/>
    </source>
</evidence>
<reference evidence="2 3" key="1">
    <citation type="submission" date="2023-10" db="EMBL/GenBank/DDBJ databases">
        <title>The genome sequence of Streptomyces sp. HUAS YS2.</title>
        <authorList>
            <person name="Mo P."/>
        </authorList>
    </citation>
    <scope>NUCLEOTIDE SEQUENCE [LARGE SCALE GENOMIC DNA]</scope>
    <source>
        <strain evidence="2 3">HUAS YS2</strain>
    </source>
</reference>
<keyword evidence="1" id="KW-0812">Transmembrane</keyword>
<evidence type="ECO:0000313" key="3">
    <source>
        <dbReference type="Proteomes" id="UP001301731"/>
    </source>
</evidence>
<feature type="transmembrane region" description="Helical" evidence="1">
    <location>
        <begin position="161"/>
        <end position="181"/>
    </location>
</feature>
<dbReference type="Proteomes" id="UP001301731">
    <property type="component" value="Chromosome"/>
</dbReference>
<accession>A0ABZ0M4G9</accession>
<dbReference type="RefSeq" id="WP_318109499.1">
    <property type="nucleotide sequence ID" value="NZ_CP137573.1"/>
</dbReference>
<protein>
    <recommendedName>
        <fullName evidence="4">Integral membrane protein</fullName>
    </recommendedName>
</protein>